<feature type="binding site" evidence="9">
    <location>
        <begin position="62"/>
        <end position="71"/>
    </location>
    <ligand>
        <name>substrate</name>
    </ligand>
</feature>
<dbReference type="SMART" id="SM00934">
    <property type="entry name" value="OMPdecase"/>
    <property type="match status" value="1"/>
</dbReference>
<dbReference type="Proteomes" id="UP000002432">
    <property type="component" value="Chromosome"/>
</dbReference>
<name>Q1INF5_KORVE</name>
<feature type="binding site" evidence="9 11">
    <location>
        <position position="187"/>
    </location>
    <ligand>
        <name>substrate</name>
    </ligand>
</feature>
<dbReference type="InterPro" id="IPR018089">
    <property type="entry name" value="OMPdecase_AS"/>
</dbReference>
<evidence type="ECO:0000256" key="10">
    <source>
        <dbReference type="PIRSR" id="PIRSR614732-1"/>
    </source>
</evidence>
<evidence type="ECO:0000259" key="13">
    <source>
        <dbReference type="SMART" id="SM00934"/>
    </source>
</evidence>
<dbReference type="PANTHER" id="PTHR32119:SF2">
    <property type="entry name" value="OROTIDINE 5'-PHOSPHATE DECARBOXYLASE"/>
    <property type="match status" value="1"/>
</dbReference>
<feature type="active site" description="For OMPdecase activity" evidence="10">
    <location>
        <position position="67"/>
    </location>
</feature>
<dbReference type="RefSeq" id="WP_011523396.1">
    <property type="nucleotide sequence ID" value="NC_008009.1"/>
</dbReference>
<feature type="binding site" evidence="9 11">
    <location>
        <position position="13"/>
    </location>
    <ligand>
        <name>substrate</name>
    </ligand>
</feature>
<feature type="active site" description="Proton donor" evidence="9">
    <location>
        <position position="64"/>
    </location>
</feature>
<keyword evidence="15" id="KW-1185">Reference proteome</keyword>
<dbReference type="GO" id="GO:0004590">
    <property type="term" value="F:orotidine-5'-phosphate decarboxylase activity"/>
    <property type="evidence" value="ECO:0007669"/>
    <property type="project" value="UniProtKB-UniRule"/>
</dbReference>
<dbReference type="InterPro" id="IPR011060">
    <property type="entry name" value="RibuloseP-bd_barrel"/>
</dbReference>
<comment type="subunit">
    <text evidence="3 9">Homodimer.</text>
</comment>
<feature type="binding site" evidence="9 11">
    <location>
        <position position="207"/>
    </location>
    <ligand>
        <name>substrate</name>
    </ligand>
</feature>
<accession>Q1INF5</accession>
<protein>
    <recommendedName>
        <fullName evidence="9">Orotidine 5'-phosphate decarboxylase</fullName>
        <ecNumber evidence="9">4.1.1.23</ecNumber>
    </recommendedName>
    <alternativeName>
        <fullName evidence="9">OMP decarboxylase</fullName>
        <shortName evidence="9">OMPDCase</shortName>
        <shortName evidence="9">OMPdecase</shortName>
    </alternativeName>
</protein>
<dbReference type="Pfam" id="PF00215">
    <property type="entry name" value="OMPdecase"/>
    <property type="match status" value="1"/>
</dbReference>
<evidence type="ECO:0000256" key="5">
    <source>
        <dbReference type="ARBA" id="ARBA00022975"/>
    </source>
</evidence>
<dbReference type="GO" id="GO:0006207">
    <property type="term" value="P:'de novo' pyrimidine nucleobase biosynthetic process"/>
    <property type="evidence" value="ECO:0007669"/>
    <property type="project" value="InterPro"/>
</dbReference>
<dbReference type="KEGG" id="aba:Acid345_2594"/>
<dbReference type="UniPathway" id="UPA00070">
    <property type="reaction ID" value="UER00120"/>
</dbReference>
<dbReference type="PANTHER" id="PTHR32119">
    <property type="entry name" value="OROTIDINE 5'-PHOSPHATE DECARBOXYLASE"/>
    <property type="match status" value="1"/>
</dbReference>
<evidence type="ECO:0000256" key="4">
    <source>
        <dbReference type="ARBA" id="ARBA00022793"/>
    </source>
</evidence>
<dbReference type="InterPro" id="IPR013785">
    <property type="entry name" value="Aldolase_TIM"/>
</dbReference>
<dbReference type="FunFam" id="3.20.20.70:FF:000015">
    <property type="entry name" value="Orotidine 5'-phosphate decarboxylase"/>
    <property type="match status" value="1"/>
</dbReference>
<gene>
    <name evidence="9" type="primary">pyrF</name>
    <name evidence="14" type="ordered locus">Acid345_2594</name>
</gene>
<evidence type="ECO:0000256" key="6">
    <source>
        <dbReference type="ARBA" id="ARBA00023239"/>
    </source>
</evidence>
<evidence type="ECO:0000256" key="1">
    <source>
        <dbReference type="ARBA" id="ARBA00002356"/>
    </source>
</evidence>
<evidence type="ECO:0000256" key="7">
    <source>
        <dbReference type="ARBA" id="ARBA00049157"/>
    </source>
</evidence>
<feature type="active site" description="For OMPdecase activity" evidence="10">
    <location>
        <position position="64"/>
    </location>
</feature>
<dbReference type="CDD" id="cd04725">
    <property type="entry name" value="OMP_decarboxylase_like"/>
    <property type="match status" value="1"/>
</dbReference>
<evidence type="ECO:0000256" key="8">
    <source>
        <dbReference type="ARBA" id="ARBA00061012"/>
    </source>
</evidence>
<feature type="domain" description="Orotidine 5'-phosphate decarboxylase" evidence="13">
    <location>
        <begin position="7"/>
        <end position="223"/>
    </location>
</feature>
<evidence type="ECO:0000256" key="12">
    <source>
        <dbReference type="RuleBase" id="RU000512"/>
    </source>
</evidence>
<dbReference type="EnsemblBacteria" id="ABF41595">
    <property type="protein sequence ID" value="ABF41595"/>
    <property type="gene ID" value="Acid345_2594"/>
</dbReference>
<feature type="binding site" evidence="9 11">
    <location>
        <position position="178"/>
    </location>
    <ligand>
        <name>substrate</name>
    </ligand>
</feature>
<evidence type="ECO:0000313" key="15">
    <source>
        <dbReference type="Proteomes" id="UP000002432"/>
    </source>
</evidence>
<feature type="active site" description="For OMPdecase activity" evidence="10">
    <location>
        <position position="62"/>
    </location>
</feature>
<dbReference type="GO" id="GO:0044205">
    <property type="term" value="P:'de novo' UMP biosynthetic process"/>
    <property type="evidence" value="ECO:0007669"/>
    <property type="project" value="UniProtKB-UniRule"/>
</dbReference>
<keyword evidence="5 9" id="KW-0665">Pyrimidine biosynthesis</keyword>
<comment type="similarity">
    <text evidence="8 9">Belongs to the OMP decarboxylase family. Type 1 subfamily.</text>
</comment>
<dbReference type="InterPro" id="IPR001754">
    <property type="entry name" value="OMPdeCOase_dom"/>
</dbReference>
<dbReference type="SUPFAM" id="SSF51366">
    <property type="entry name" value="Ribulose-phoshate binding barrel"/>
    <property type="match status" value="1"/>
</dbReference>
<dbReference type="HOGENOM" id="CLU_067069_0_0_0"/>
<dbReference type="InterPro" id="IPR047596">
    <property type="entry name" value="OMPdecase_bac"/>
</dbReference>
<evidence type="ECO:0000256" key="9">
    <source>
        <dbReference type="HAMAP-Rule" id="MF_01200"/>
    </source>
</evidence>
<proteinExistence type="inferred from homology"/>
<evidence type="ECO:0000256" key="2">
    <source>
        <dbReference type="ARBA" id="ARBA00004861"/>
    </source>
</evidence>
<dbReference type="EC" id="4.1.1.23" evidence="9"/>
<sequence length="234" mass="24159">MSEMRDRLIIALDVDSAAQAQQIVQSVGDSATTFKVGKQLFTAEGPQIVRDLVASGKKVFLDLKFHDIPNTVGAAIRQARELNVSMLTVHASGGSKMLKAASDAGGPVLVLAVTVLTSMNDADLSEIGIAGNVQAQVLLLGALARANGIRGLVASAHEARELRRELGADFAIVTPGVRPAGAEKGDQARVVTPAAALEAGASHIVVGRPITEAADPAAAAKAIMEELEGTLQSR</sequence>
<dbReference type="InterPro" id="IPR014732">
    <property type="entry name" value="OMPdecase"/>
</dbReference>
<dbReference type="AlphaFoldDB" id="Q1INF5"/>
<keyword evidence="4 9" id="KW-0210">Decarboxylase</keyword>
<comment type="pathway">
    <text evidence="2 9 12">Pyrimidine metabolism; UMP biosynthesis via de novo pathway; UMP from orotate: step 2/2.</text>
</comment>
<feature type="binding site" evidence="9 11">
    <location>
        <position position="208"/>
    </location>
    <ligand>
        <name>substrate</name>
    </ligand>
</feature>
<dbReference type="EMBL" id="CP000360">
    <property type="protein sequence ID" value="ABF41595.1"/>
    <property type="molecule type" value="Genomic_DNA"/>
</dbReference>
<dbReference type="eggNOG" id="COG0284">
    <property type="taxonomic scope" value="Bacteria"/>
</dbReference>
<keyword evidence="6 9" id="KW-0456">Lyase</keyword>
<evidence type="ECO:0000256" key="3">
    <source>
        <dbReference type="ARBA" id="ARBA00011738"/>
    </source>
</evidence>
<comment type="catalytic activity">
    <reaction evidence="7 9 12">
        <text>orotidine 5'-phosphate + H(+) = UMP + CO2</text>
        <dbReference type="Rhea" id="RHEA:11596"/>
        <dbReference type="ChEBI" id="CHEBI:15378"/>
        <dbReference type="ChEBI" id="CHEBI:16526"/>
        <dbReference type="ChEBI" id="CHEBI:57538"/>
        <dbReference type="ChEBI" id="CHEBI:57865"/>
        <dbReference type="EC" id="4.1.1.23"/>
    </reaction>
</comment>
<dbReference type="NCBIfam" id="TIGR01740">
    <property type="entry name" value="pyrF"/>
    <property type="match status" value="1"/>
</dbReference>
<dbReference type="HAMAP" id="MF_01200_B">
    <property type="entry name" value="OMPdecase_type1_B"/>
    <property type="match status" value="1"/>
</dbReference>
<dbReference type="PROSITE" id="PS00156">
    <property type="entry name" value="OMPDECASE"/>
    <property type="match status" value="1"/>
</dbReference>
<organism evidence="14 15">
    <name type="scientific">Koribacter versatilis (strain Ellin345)</name>
    <dbReference type="NCBI Taxonomy" id="204669"/>
    <lineage>
        <taxon>Bacteria</taxon>
        <taxon>Pseudomonadati</taxon>
        <taxon>Acidobacteriota</taxon>
        <taxon>Terriglobia</taxon>
        <taxon>Terriglobales</taxon>
        <taxon>Candidatus Korobacteraceae</taxon>
        <taxon>Candidatus Korobacter</taxon>
    </lineage>
</organism>
<dbReference type="STRING" id="204669.Acid345_2594"/>
<evidence type="ECO:0000313" key="14">
    <source>
        <dbReference type="EMBL" id="ABF41595.1"/>
    </source>
</evidence>
<dbReference type="GO" id="GO:0005829">
    <property type="term" value="C:cytosol"/>
    <property type="evidence" value="ECO:0007669"/>
    <property type="project" value="TreeGrafter"/>
</dbReference>
<dbReference type="NCBIfam" id="NF001273">
    <property type="entry name" value="PRK00230.1"/>
    <property type="match status" value="1"/>
</dbReference>
<dbReference type="Gene3D" id="3.20.20.70">
    <property type="entry name" value="Aldolase class I"/>
    <property type="match status" value="1"/>
</dbReference>
<reference evidence="14 15" key="1">
    <citation type="journal article" date="2009" name="Appl. Environ. Microbiol.">
        <title>Three genomes from the phylum Acidobacteria provide insight into the lifestyles of these microorganisms in soils.</title>
        <authorList>
            <person name="Ward N.L."/>
            <person name="Challacombe J.F."/>
            <person name="Janssen P.H."/>
            <person name="Henrissat B."/>
            <person name="Coutinho P.M."/>
            <person name="Wu M."/>
            <person name="Xie G."/>
            <person name="Haft D.H."/>
            <person name="Sait M."/>
            <person name="Badger J."/>
            <person name="Barabote R.D."/>
            <person name="Bradley B."/>
            <person name="Brettin T.S."/>
            <person name="Brinkac L.M."/>
            <person name="Bruce D."/>
            <person name="Creasy T."/>
            <person name="Daugherty S.C."/>
            <person name="Davidsen T.M."/>
            <person name="DeBoy R.T."/>
            <person name="Detter J.C."/>
            <person name="Dodson R.J."/>
            <person name="Durkin A.S."/>
            <person name="Ganapathy A."/>
            <person name="Gwinn-Giglio M."/>
            <person name="Han C.S."/>
            <person name="Khouri H."/>
            <person name="Kiss H."/>
            <person name="Kothari S.P."/>
            <person name="Madupu R."/>
            <person name="Nelson K.E."/>
            <person name="Nelson W.C."/>
            <person name="Paulsen I."/>
            <person name="Penn K."/>
            <person name="Ren Q."/>
            <person name="Rosovitz M.J."/>
            <person name="Selengut J.D."/>
            <person name="Shrivastava S."/>
            <person name="Sullivan S.A."/>
            <person name="Tapia R."/>
            <person name="Thompson L.S."/>
            <person name="Watkins K.L."/>
            <person name="Yang Q."/>
            <person name="Yu C."/>
            <person name="Zafar N."/>
            <person name="Zhou L."/>
            <person name="Kuske C.R."/>
        </authorList>
    </citation>
    <scope>NUCLEOTIDE SEQUENCE [LARGE SCALE GENOMIC DNA]</scope>
    <source>
        <strain evidence="14 15">Ellin345</strain>
    </source>
</reference>
<comment type="function">
    <text evidence="1 9">Catalyzes the decarboxylation of orotidine 5'-monophosphate (OMP) to uridine 5'-monophosphate (UMP).</text>
</comment>
<evidence type="ECO:0000256" key="11">
    <source>
        <dbReference type="PIRSR" id="PIRSR614732-2"/>
    </source>
</evidence>
<feature type="binding site" evidence="9 11">
    <location>
        <position position="35"/>
    </location>
    <ligand>
        <name>substrate</name>
    </ligand>
</feature>
<feature type="binding site" evidence="9 11">
    <location>
        <position position="117"/>
    </location>
    <ligand>
        <name>substrate</name>
    </ligand>
</feature>